<reference evidence="3 4" key="2">
    <citation type="submission" date="2024-07" db="EMBL/GenBank/DDBJ databases">
        <authorList>
            <person name="Akdeniz Z."/>
        </authorList>
    </citation>
    <scope>NUCLEOTIDE SEQUENCE [LARGE SCALE GENOMIC DNA]</scope>
</reference>
<protein>
    <submittedName>
        <fullName evidence="3">Hypothetical_protein</fullName>
    </submittedName>
</protein>
<comment type="caution">
    <text evidence="2">The sequence shown here is derived from an EMBL/GenBank/DDBJ whole genome shotgun (WGS) entry which is preliminary data.</text>
</comment>
<feature type="compositionally biased region" description="Low complexity" evidence="1">
    <location>
        <begin position="157"/>
        <end position="168"/>
    </location>
</feature>
<dbReference type="EMBL" id="CATOUU010000748">
    <property type="protein sequence ID" value="CAI9945701.1"/>
    <property type="molecule type" value="Genomic_DNA"/>
</dbReference>
<dbReference type="Proteomes" id="UP001642409">
    <property type="component" value="Unassembled WGS sequence"/>
</dbReference>
<dbReference type="AlphaFoldDB" id="A0AA86UB79"/>
<gene>
    <name evidence="2" type="ORF">HINF_LOCUS33346</name>
    <name evidence="3" type="ORF">HINF_LOCUS67558</name>
</gene>
<accession>A0AA86UB79</accession>
<feature type="compositionally biased region" description="Polar residues" evidence="1">
    <location>
        <begin position="258"/>
        <end position="267"/>
    </location>
</feature>
<feature type="compositionally biased region" description="Basic and acidic residues" evidence="1">
    <location>
        <begin position="169"/>
        <end position="187"/>
    </location>
</feature>
<dbReference type="EMBL" id="CAXDID020000468">
    <property type="protein sequence ID" value="CAL6094624.1"/>
    <property type="molecule type" value="Genomic_DNA"/>
</dbReference>
<keyword evidence="4" id="KW-1185">Reference proteome</keyword>
<evidence type="ECO:0000313" key="2">
    <source>
        <dbReference type="EMBL" id="CAI9945701.1"/>
    </source>
</evidence>
<organism evidence="2">
    <name type="scientific">Hexamita inflata</name>
    <dbReference type="NCBI Taxonomy" id="28002"/>
    <lineage>
        <taxon>Eukaryota</taxon>
        <taxon>Metamonada</taxon>
        <taxon>Diplomonadida</taxon>
        <taxon>Hexamitidae</taxon>
        <taxon>Hexamitinae</taxon>
        <taxon>Hexamita</taxon>
    </lineage>
</organism>
<name>A0AA86UB79_9EUKA</name>
<sequence length="366" mass="41212">MLCVLQYHYRHTKSTSTRFRARFYLQLMTHCRNQDSVPTKLKEYRNKNNPRLLRGLRTAGLINYFHSRCRRHSRKTSQRPWPTSSRAPPEQAPGGCPRARRARRTPCTTSGPARKRSPLQAHRELLHELGAHQQATPPAVQRAPAEEQIPGDRERLQPPQRQEAQEAGARQEKKQLCGRAHGPEGRRGLQGAQEPSGRLVRSELTLPDPISFKFDKFRSLVHSSLNQFRAALECIFNIQQLTASGSRSFAPLFCSESLSSTNTSVTPDSSRFDSDRSSCAQIPPFGIPHSKAFGRSLAVFSAQIEYTPEQLEMSQNGGEGVLQRGKPELWIRRATCQHLSANTRHCTVQRTSWSTAAASMPEPSEI</sequence>
<feature type="region of interest" description="Disordered" evidence="1">
    <location>
        <begin position="132"/>
        <end position="199"/>
    </location>
</feature>
<evidence type="ECO:0000313" key="4">
    <source>
        <dbReference type="Proteomes" id="UP001642409"/>
    </source>
</evidence>
<evidence type="ECO:0000256" key="1">
    <source>
        <dbReference type="SAM" id="MobiDB-lite"/>
    </source>
</evidence>
<reference evidence="2" key="1">
    <citation type="submission" date="2023-06" db="EMBL/GenBank/DDBJ databases">
        <authorList>
            <person name="Kurt Z."/>
        </authorList>
    </citation>
    <scope>NUCLEOTIDE SEQUENCE</scope>
</reference>
<feature type="region of interest" description="Disordered" evidence="1">
    <location>
        <begin position="258"/>
        <end position="277"/>
    </location>
</feature>
<evidence type="ECO:0000313" key="3">
    <source>
        <dbReference type="EMBL" id="CAL6094624.1"/>
    </source>
</evidence>
<feature type="region of interest" description="Disordered" evidence="1">
    <location>
        <begin position="69"/>
        <end position="119"/>
    </location>
</feature>
<proteinExistence type="predicted"/>